<feature type="compositionally biased region" description="Basic residues" evidence="1">
    <location>
        <begin position="1"/>
        <end position="13"/>
    </location>
</feature>
<geneLocation type="plasmid" evidence="2">
    <name>pH2332-166</name>
</geneLocation>
<evidence type="ECO:0000256" key="1">
    <source>
        <dbReference type="SAM" id="MobiDB-lite"/>
    </source>
</evidence>
<sequence length="51" mass="5789">MALQTRQKRRRSRVRDTAAAGVVDTSRKTWPSLTDEGRTLTLEGPTHPARR</sequence>
<evidence type="ECO:0000313" key="2">
    <source>
        <dbReference type="EMBL" id="AIF77439.1"/>
    </source>
</evidence>
<dbReference type="PATRIC" id="fig|562.10857.peg.3977"/>
<reference evidence="2" key="1">
    <citation type="journal article" date="2014" name="J. Antimicrob. Chemother.">
        <title>Nucleotide sequences of 16 transmissible plasmids identified in nine multidrug-resistant Escherichia coli isolates expressing an ESBL phenotype isolated from food-producing animals and healthy humans.</title>
        <authorList>
            <person name="Wang J."/>
            <person name="Stephan R."/>
            <person name="Power K."/>
            <person name="Yan Q."/>
            <person name="Hachler H."/>
            <person name="Fanning S."/>
        </authorList>
    </citation>
    <scope>NUCLEOTIDE SEQUENCE</scope>
    <source>
        <strain evidence="2">Human-2332</strain>
        <plasmid evidence="2">pH2332-166</plasmid>
    </source>
</reference>
<name>A0A075MA50_ECOLX</name>
<accession>A0A075MA50</accession>
<organism evidence="2">
    <name type="scientific">Escherichia coli</name>
    <dbReference type="NCBI Taxonomy" id="562"/>
    <lineage>
        <taxon>Bacteria</taxon>
        <taxon>Pseudomonadati</taxon>
        <taxon>Pseudomonadota</taxon>
        <taxon>Gammaproteobacteria</taxon>
        <taxon>Enterobacterales</taxon>
        <taxon>Enterobacteriaceae</taxon>
        <taxon>Escherichia</taxon>
    </lineage>
</organism>
<dbReference type="EMBL" id="KJ484626">
    <property type="protein sequence ID" value="AIF77439.1"/>
    <property type="molecule type" value="Genomic_DNA"/>
</dbReference>
<protein>
    <submittedName>
        <fullName evidence="2">Uncharacterized protein</fullName>
    </submittedName>
</protein>
<keyword evidence="2" id="KW-0614">Plasmid</keyword>
<proteinExistence type="predicted"/>
<dbReference type="AlphaFoldDB" id="A0A075MA50"/>
<feature type="region of interest" description="Disordered" evidence="1">
    <location>
        <begin position="1"/>
        <end position="51"/>
    </location>
</feature>